<accession>A0ABP0C9B8</accession>
<evidence type="ECO:0000256" key="1">
    <source>
        <dbReference type="ARBA" id="ARBA00022786"/>
    </source>
</evidence>
<evidence type="ECO:0000259" key="4">
    <source>
        <dbReference type="PROSITE" id="PS50127"/>
    </source>
</evidence>
<feature type="compositionally biased region" description="Low complexity" evidence="2">
    <location>
        <begin position="199"/>
        <end position="233"/>
    </location>
</feature>
<feature type="compositionally biased region" description="Pro residues" evidence="2">
    <location>
        <begin position="238"/>
        <end position="250"/>
    </location>
</feature>
<dbReference type="Proteomes" id="UP001642482">
    <property type="component" value="Unassembled WGS sequence"/>
</dbReference>
<feature type="domain" description="UBC core" evidence="4">
    <location>
        <begin position="9"/>
        <end position="157"/>
    </location>
</feature>
<keyword evidence="3" id="KW-0472">Membrane</keyword>
<organism evidence="5 6">
    <name type="scientific">Sporothrix eucalyptigena</name>
    <dbReference type="NCBI Taxonomy" id="1812306"/>
    <lineage>
        <taxon>Eukaryota</taxon>
        <taxon>Fungi</taxon>
        <taxon>Dikarya</taxon>
        <taxon>Ascomycota</taxon>
        <taxon>Pezizomycotina</taxon>
        <taxon>Sordariomycetes</taxon>
        <taxon>Sordariomycetidae</taxon>
        <taxon>Ophiostomatales</taxon>
        <taxon>Ophiostomataceae</taxon>
        <taxon>Sporothrix</taxon>
    </lineage>
</organism>
<dbReference type="EMBL" id="CAWUHD010000079">
    <property type="protein sequence ID" value="CAK7228491.1"/>
    <property type="molecule type" value="Genomic_DNA"/>
</dbReference>
<feature type="region of interest" description="Disordered" evidence="2">
    <location>
        <begin position="169"/>
        <end position="259"/>
    </location>
</feature>
<dbReference type="SMART" id="SM00212">
    <property type="entry name" value="UBCc"/>
    <property type="match status" value="1"/>
</dbReference>
<comment type="caution">
    <text evidence="5">The sequence shown here is derived from an EMBL/GenBank/DDBJ whole genome shotgun (WGS) entry which is preliminary data.</text>
</comment>
<reference evidence="5 6" key="1">
    <citation type="submission" date="2024-01" db="EMBL/GenBank/DDBJ databases">
        <authorList>
            <person name="Allen C."/>
            <person name="Tagirdzhanova G."/>
        </authorList>
    </citation>
    <scope>NUCLEOTIDE SEQUENCE [LARGE SCALE GENOMIC DNA]</scope>
</reference>
<dbReference type="PROSITE" id="PS50127">
    <property type="entry name" value="UBC_2"/>
    <property type="match status" value="1"/>
</dbReference>
<dbReference type="CDD" id="cd23799">
    <property type="entry name" value="UBCc_UBE2J"/>
    <property type="match status" value="1"/>
</dbReference>
<keyword evidence="3" id="KW-0812">Transmembrane</keyword>
<dbReference type="InterPro" id="IPR000608">
    <property type="entry name" value="UBC"/>
</dbReference>
<evidence type="ECO:0000256" key="2">
    <source>
        <dbReference type="SAM" id="MobiDB-lite"/>
    </source>
</evidence>
<keyword evidence="3" id="KW-1133">Transmembrane helix</keyword>
<dbReference type="Gene3D" id="3.10.110.10">
    <property type="entry name" value="Ubiquitin Conjugating Enzyme"/>
    <property type="match status" value="1"/>
</dbReference>
<sequence length="347" mass="36279">MAARNGKTPTVRRILREAQELAASPSADLAAAPLESDMFEWHFTLRGPPNSVYADGIYHGRIVLPPTYPLRPPSFRFVTPSGRFEANREICLSISGHHEETWQPAWGLRTALVALRSFMETDPKGQVGGLDASDAVRRRLAGESGAFVCHGCGGRTNAAILEESAAAEAALKESEGDGASRKEEEVPPELKLAYRDELTPATSAPSAEASGAATPAMTTTTTPLSATPAPATPLEGQLPPPSPTPAPAPAVPAHAVPVPTPTIPLPADTPAPSPPPLTIAAGRAPARIQPHTPQTPGLAVAPATPGLAQAQVRARRNSDDGVPLWVDRSIVVLCVVLGAMLLRMILS</sequence>
<dbReference type="SUPFAM" id="SSF54495">
    <property type="entry name" value="UBC-like"/>
    <property type="match status" value="1"/>
</dbReference>
<dbReference type="InterPro" id="IPR016135">
    <property type="entry name" value="UBQ-conjugating_enzyme/RWD"/>
</dbReference>
<name>A0ABP0C9B8_9PEZI</name>
<dbReference type="InterPro" id="IPR050113">
    <property type="entry name" value="Ub_conjugating_enzyme"/>
</dbReference>
<dbReference type="Pfam" id="PF00179">
    <property type="entry name" value="UQ_con"/>
    <property type="match status" value="1"/>
</dbReference>
<keyword evidence="6" id="KW-1185">Reference proteome</keyword>
<protein>
    <recommendedName>
        <fullName evidence="4">UBC core domain-containing protein</fullName>
    </recommendedName>
</protein>
<feature type="compositionally biased region" description="Basic and acidic residues" evidence="2">
    <location>
        <begin position="170"/>
        <end position="185"/>
    </location>
</feature>
<gene>
    <name evidence="5" type="ORF">SEUCBS140593_006934</name>
</gene>
<evidence type="ECO:0000313" key="5">
    <source>
        <dbReference type="EMBL" id="CAK7228491.1"/>
    </source>
</evidence>
<evidence type="ECO:0000313" key="6">
    <source>
        <dbReference type="Proteomes" id="UP001642482"/>
    </source>
</evidence>
<keyword evidence="1" id="KW-0833">Ubl conjugation pathway</keyword>
<feature type="transmembrane region" description="Helical" evidence="3">
    <location>
        <begin position="325"/>
        <end position="346"/>
    </location>
</feature>
<proteinExistence type="predicted"/>
<dbReference type="PANTHER" id="PTHR24067">
    <property type="entry name" value="UBIQUITIN-CONJUGATING ENZYME E2"/>
    <property type="match status" value="1"/>
</dbReference>
<evidence type="ECO:0000256" key="3">
    <source>
        <dbReference type="SAM" id="Phobius"/>
    </source>
</evidence>